<feature type="compositionally biased region" description="Polar residues" evidence="2">
    <location>
        <begin position="1500"/>
        <end position="1511"/>
    </location>
</feature>
<evidence type="ECO:0000313" key="3">
    <source>
        <dbReference type="EMBL" id="KFM65624.1"/>
    </source>
</evidence>
<feature type="compositionally biased region" description="Polar residues" evidence="2">
    <location>
        <begin position="1287"/>
        <end position="1303"/>
    </location>
</feature>
<dbReference type="PANTHER" id="PTHR23159">
    <property type="entry name" value="CENTROSOMAL PROTEIN 2"/>
    <property type="match status" value="1"/>
</dbReference>
<feature type="region of interest" description="Disordered" evidence="2">
    <location>
        <begin position="1500"/>
        <end position="1551"/>
    </location>
</feature>
<dbReference type="OrthoDB" id="10255000at2759"/>
<feature type="coiled-coil region" evidence="1">
    <location>
        <begin position="1677"/>
        <end position="1728"/>
    </location>
</feature>
<evidence type="ECO:0000256" key="2">
    <source>
        <dbReference type="SAM" id="MobiDB-lite"/>
    </source>
</evidence>
<feature type="non-terminal residue" evidence="3">
    <location>
        <position position="1765"/>
    </location>
</feature>
<evidence type="ECO:0000256" key="1">
    <source>
        <dbReference type="SAM" id="Coils"/>
    </source>
</evidence>
<proteinExistence type="predicted"/>
<keyword evidence="4" id="KW-1185">Reference proteome</keyword>
<dbReference type="EMBL" id="KK115646">
    <property type="protein sequence ID" value="KFM65624.1"/>
    <property type="molecule type" value="Genomic_DNA"/>
</dbReference>
<name>A0A087TKI5_STEMI</name>
<feature type="region of interest" description="Disordered" evidence="2">
    <location>
        <begin position="1008"/>
        <end position="1041"/>
    </location>
</feature>
<dbReference type="Proteomes" id="UP000054359">
    <property type="component" value="Unassembled WGS sequence"/>
</dbReference>
<reference evidence="3 4" key="1">
    <citation type="submission" date="2013-11" db="EMBL/GenBank/DDBJ databases">
        <title>Genome sequencing of Stegodyphus mimosarum.</title>
        <authorList>
            <person name="Bechsgaard J."/>
        </authorList>
    </citation>
    <scope>NUCLEOTIDE SEQUENCE [LARGE SCALE GENOMIC DNA]</scope>
</reference>
<organism evidence="3 4">
    <name type="scientific">Stegodyphus mimosarum</name>
    <name type="common">African social velvet spider</name>
    <dbReference type="NCBI Taxonomy" id="407821"/>
    <lineage>
        <taxon>Eukaryota</taxon>
        <taxon>Metazoa</taxon>
        <taxon>Ecdysozoa</taxon>
        <taxon>Arthropoda</taxon>
        <taxon>Chelicerata</taxon>
        <taxon>Arachnida</taxon>
        <taxon>Araneae</taxon>
        <taxon>Araneomorphae</taxon>
        <taxon>Entelegynae</taxon>
        <taxon>Eresoidea</taxon>
        <taxon>Eresidae</taxon>
        <taxon>Stegodyphus</taxon>
    </lineage>
</organism>
<gene>
    <name evidence="3" type="ORF">X975_15394</name>
</gene>
<feature type="compositionally biased region" description="Polar residues" evidence="2">
    <location>
        <begin position="292"/>
        <end position="306"/>
    </location>
</feature>
<evidence type="ECO:0000313" key="4">
    <source>
        <dbReference type="Proteomes" id="UP000054359"/>
    </source>
</evidence>
<feature type="coiled-coil region" evidence="1">
    <location>
        <begin position="487"/>
        <end position="756"/>
    </location>
</feature>
<feature type="coiled-coil region" evidence="1">
    <location>
        <begin position="866"/>
        <end position="963"/>
    </location>
</feature>
<dbReference type="PANTHER" id="PTHR23159:SF60">
    <property type="entry name" value="SPINDLE ASSEMBLY ABNORMAL PROTEIN 4"/>
    <property type="match status" value="1"/>
</dbReference>
<feature type="region of interest" description="Disordered" evidence="2">
    <location>
        <begin position="265"/>
        <end position="310"/>
    </location>
</feature>
<feature type="coiled-coil region" evidence="1">
    <location>
        <begin position="1361"/>
        <end position="1388"/>
    </location>
</feature>
<accession>A0A087TKI5</accession>
<sequence length="1765" mass="201615">MRHLRKLGNFLEDLLQNKSFDASSLENISETSEFLSQLSRCLDESLKLSHVLSDNLSMSETRIIDSDISVSKDNGAKSLSYPHLHSSLTGQALQELSILPDEGRNFQPSYQESYKNFAGTGKRRWSLSAQHNSVKNSSVMNSENVIVLGTSSNEDLILLLNKNGDPADVLLRSKHSHLNQNIVPPVLGDGDQLRRRCLENNSMINTTLWNTQTSNFHQFAGDLCNAENKGAKSNVAWYNHCLSSDSDIWSEPDRDISMQRIGIDVKTSPTAQKSPRRSRFKDRRTTEELSSEKNTSNNGSFKIQSWSRRRRSGGTASKRLFVKENMGKRDYKLDKHFSVLSEKFSPLCSLMEQLQKINESKKSSAVEDIYDELHGLMSAVNETLLKLSVLKENSKSLGICEKCAVHELLLELDKTRKRIYGSDILQNVTESNAENVIHKFLMEVDALKKELEEPHAILSSGAENSDYEYGAAKKTEQFDNSFQDPNLNNLKNRLKEAEDENNKLENKIQEMKEVFQKEKNITENLKTEKLELSNLVNQLKEEISDLNEKKNALMLQNSHFKQELVEANGISGNLKNVIKDLEKKVLESSNMCDSLKEELGRSKQQLVNLDAKCSKYEEDLRDNSKEKSELNDMLKAVEVKAIEEKNKVLSDVKKLVDEKNDLLMKLKTEEDKTKFLEKEKIELSDKLIKNDKEISSLHVSIKELRDSIAVVLKEKDLLKAELSSSNSMSDELSNDLVKMREKLEKMEVKCSSYEKDLQTSSYVKQDFINKLLHLKNEIVLNMTRLNDACKEHLEVELGSYGNEDSLDNVTRSDLVVDNQTENLFKAIISESNKFSKIIRTLEHVLESTYSKIHESRSSEKKHRLKIEFLEKELDSKTFDTEELKNEIDRWKSEVDEKVQIILDKENTLKETNLKITSLKEKLGNAEEQIQKKIKHLNLKDDELTKLQEIIFNLQTQINKLLSEKMNFDSRRLSFSKNVKDAGTSPSPEFGVLREQVPTVHQAVGTEDEVGLGKAQQQPENDSFSSQSSKEENDLESTSAHKKMNEKLIKKIKALEAKLSMCEKRADILEKEKNDLRNSVLAQVHSNKRISAGSEDLSQKILDLELKLEKKNSFIKELKSELFRTCNALVDKQKEVDVLEQKLSEYVNIGQKYETEHQDIAAAHSEILQSNTEGQFLELRRHKWDLIQEIFKLQKHFYEERGIHVGLFEKFKSYITTLHSRQKSFPWMKSGSEPLLNSLQDKVADNLSQNRILEYLNLDLDIDIECLQNLKIFLKRFFMPQVSKKSQHSLSETNDSNLDDTSISVKRPTETSEISKQSRESENILCKKPFEAADFTRSFTDAGSHSNKNKLENSALVVSQKLDFVENTLKGLQAELKHLKEIHSSAQEMPAETSEKSLLMELSDKITKLLEKSEVFTLNSTLKSLPMFINSVPCSPTKQDMSDRESLLSEETITLSRSGSLSPVSFEENLPSKTKTVEMAHMKESEKGLKGNLLNVTDVPYNQTTVGNSQDSVCHRSHYSSPDLGIESDPNHEGSAPEQQEETNRNESTLKSKQKIARMQLKSMHSYSPNDARLKNTPMSLGVGDTLHAIGILQEYELLKREVQEGLVGIQSVLSRTGDGLHHIAKYTSPRKNLEYSTLKAIKDTCANIEVCLREAYKLVNNFWIAPCPSVQEWNILIQQNQEQNEQLIKLKTSMEEQEKAFKDALEKLKLAELRKENMERKISKKLVKTKKIIRQAELKLLEKQCQNLPFVNKYDPEEAAYEGTH</sequence>
<keyword evidence="1" id="KW-0175">Coiled coil</keyword>
<feature type="compositionally biased region" description="Polar residues" evidence="2">
    <location>
        <begin position="1014"/>
        <end position="1027"/>
    </location>
</feature>
<protein>
    <submittedName>
        <fullName evidence="3">Uncharacterized protein</fullName>
    </submittedName>
</protein>
<dbReference type="STRING" id="407821.A0A087TKI5"/>
<feature type="region of interest" description="Disordered" evidence="2">
    <location>
        <begin position="1287"/>
        <end position="1321"/>
    </location>
</feature>